<comment type="caution">
    <text evidence="2">The sequence shown here is derived from an EMBL/GenBank/DDBJ whole genome shotgun (WGS) entry which is preliminary data.</text>
</comment>
<dbReference type="Proteomes" id="UP000664521">
    <property type="component" value="Unassembled WGS sequence"/>
</dbReference>
<feature type="compositionally biased region" description="Polar residues" evidence="1">
    <location>
        <begin position="142"/>
        <end position="158"/>
    </location>
</feature>
<accession>A0A8H3ECY9</accession>
<keyword evidence="3" id="KW-1185">Reference proteome</keyword>
<sequence length="324" mass="35540">MGNNASAMIRRSRSKIFREQGDSPETTISDAAPSPPQILTCPSTISPFRFGSPKSSTANVRKDEEASTLIEDSSPTRRSKVPKVPQLDEGHILAPKPLEKPSLTFSALSVTAPTSDTTTLAQGNMRNAAQRRSNLALPPPNFTQTRPASRPSSGTSQAPLAVPNPFSQPQTPIPIPAPALNITHLECYQGHRKMFKLSNKHYTVPCMVCKTSSKEDHWKCIWCCLWICASCFESLRKIDGRSLSVLVDKVVKKKENDGKTMGGKKGDIITENAKEYEDEVVNKAAVHIEDAKERQHIEMAAGKQEPVYWRRDLGATITCIATSG</sequence>
<proteinExistence type="predicted"/>
<evidence type="ECO:0000313" key="3">
    <source>
        <dbReference type="Proteomes" id="UP000664521"/>
    </source>
</evidence>
<organism evidence="2 3">
    <name type="scientific">Heterodermia speciosa</name>
    <dbReference type="NCBI Taxonomy" id="116794"/>
    <lineage>
        <taxon>Eukaryota</taxon>
        <taxon>Fungi</taxon>
        <taxon>Dikarya</taxon>
        <taxon>Ascomycota</taxon>
        <taxon>Pezizomycotina</taxon>
        <taxon>Lecanoromycetes</taxon>
        <taxon>OSLEUM clade</taxon>
        <taxon>Lecanoromycetidae</taxon>
        <taxon>Caliciales</taxon>
        <taxon>Physciaceae</taxon>
        <taxon>Heterodermia</taxon>
    </lineage>
</organism>
<feature type="region of interest" description="Disordered" evidence="1">
    <location>
        <begin position="132"/>
        <end position="172"/>
    </location>
</feature>
<feature type="region of interest" description="Disordered" evidence="1">
    <location>
        <begin position="1"/>
        <end position="36"/>
    </location>
</feature>
<protein>
    <submittedName>
        <fullName evidence="2">Uncharacterized protein</fullName>
    </submittedName>
</protein>
<evidence type="ECO:0000256" key="1">
    <source>
        <dbReference type="SAM" id="MobiDB-lite"/>
    </source>
</evidence>
<dbReference type="OrthoDB" id="5425130at2759"/>
<dbReference type="EMBL" id="CAJPDS010000001">
    <property type="protein sequence ID" value="CAF9903162.1"/>
    <property type="molecule type" value="Genomic_DNA"/>
</dbReference>
<feature type="region of interest" description="Disordered" evidence="1">
    <location>
        <begin position="48"/>
        <end position="90"/>
    </location>
</feature>
<dbReference type="AlphaFoldDB" id="A0A8H3ECY9"/>
<name>A0A8H3ECY9_9LECA</name>
<gene>
    <name evidence="2" type="ORF">HETSPECPRED_000137</name>
</gene>
<reference evidence="2" key="1">
    <citation type="submission" date="2021-03" db="EMBL/GenBank/DDBJ databases">
        <authorList>
            <person name="Tagirdzhanova G."/>
        </authorList>
    </citation>
    <scope>NUCLEOTIDE SEQUENCE</scope>
</reference>
<evidence type="ECO:0000313" key="2">
    <source>
        <dbReference type="EMBL" id="CAF9903162.1"/>
    </source>
</evidence>